<evidence type="ECO:0000259" key="2">
    <source>
        <dbReference type="Pfam" id="PF25567"/>
    </source>
</evidence>
<dbReference type="EMBL" id="HBHR01013947">
    <property type="protein sequence ID" value="CAD9865227.1"/>
    <property type="molecule type" value="Transcribed_RNA"/>
</dbReference>
<sequence>MSIEADVGPLVELFDWPLAGPEARTNVLTMLGTLGQATPTTGGPLEEAVAGLLLRAVGDAQVVVQAEALNAVMDVYCDDARHPAFLRHALLPRLRDCLRGFKAKVKSEGVQVDREVQLHLKETKLNIARFISYKISAANT</sequence>
<dbReference type="Gene3D" id="1.25.10.10">
    <property type="entry name" value="Leucine-rich Repeat Variant"/>
    <property type="match status" value="1"/>
</dbReference>
<dbReference type="InterPro" id="IPR057990">
    <property type="entry name" value="TPR_SYO1"/>
</dbReference>
<dbReference type="PANTHER" id="PTHR13347">
    <property type="entry name" value="HEAT REPEAT-CONTAINING PROTEIN 3"/>
    <property type="match status" value="1"/>
</dbReference>
<feature type="domain" description="SYO1-like TPR repeats" evidence="2">
    <location>
        <begin position="21"/>
        <end position="135"/>
    </location>
</feature>
<name>A0A7S2V006_9STRA</name>
<dbReference type="GO" id="GO:0042273">
    <property type="term" value="P:ribosomal large subunit biogenesis"/>
    <property type="evidence" value="ECO:0007669"/>
    <property type="project" value="TreeGrafter"/>
</dbReference>
<dbReference type="InterPro" id="IPR052616">
    <property type="entry name" value="SYO1-like"/>
</dbReference>
<reference evidence="3" key="1">
    <citation type="submission" date="2021-01" db="EMBL/GenBank/DDBJ databases">
        <authorList>
            <person name="Corre E."/>
            <person name="Pelletier E."/>
            <person name="Niang G."/>
            <person name="Scheremetjew M."/>
            <person name="Finn R."/>
            <person name="Kale V."/>
            <person name="Holt S."/>
            <person name="Cochrane G."/>
            <person name="Meng A."/>
            <person name="Brown T."/>
            <person name="Cohen L."/>
        </authorList>
    </citation>
    <scope>NUCLEOTIDE SEQUENCE</scope>
    <source>
        <strain evidence="3">CCMP1661</strain>
    </source>
</reference>
<dbReference type="Pfam" id="PF25567">
    <property type="entry name" value="TPR_SYO1"/>
    <property type="match status" value="1"/>
</dbReference>
<dbReference type="SUPFAM" id="SSF48371">
    <property type="entry name" value="ARM repeat"/>
    <property type="match status" value="1"/>
</dbReference>
<dbReference type="InterPro" id="IPR016024">
    <property type="entry name" value="ARM-type_fold"/>
</dbReference>
<dbReference type="GO" id="GO:0051082">
    <property type="term" value="F:unfolded protein binding"/>
    <property type="evidence" value="ECO:0007669"/>
    <property type="project" value="TreeGrafter"/>
</dbReference>
<gene>
    <name evidence="3" type="ORF">FJAP1339_LOCUS6895</name>
</gene>
<evidence type="ECO:0000256" key="1">
    <source>
        <dbReference type="ARBA" id="ARBA00049983"/>
    </source>
</evidence>
<evidence type="ECO:0000313" key="3">
    <source>
        <dbReference type="EMBL" id="CAD9865227.1"/>
    </source>
</evidence>
<dbReference type="InterPro" id="IPR011989">
    <property type="entry name" value="ARM-like"/>
</dbReference>
<proteinExistence type="inferred from homology"/>
<dbReference type="GO" id="GO:0006606">
    <property type="term" value="P:protein import into nucleus"/>
    <property type="evidence" value="ECO:0007669"/>
    <property type="project" value="TreeGrafter"/>
</dbReference>
<protein>
    <recommendedName>
        <fullName evidence="2">SYO1-like TPR repeats domain-containing protein</fullName>
    </recommendedName>
</protein>
<dbReference type="PANTHER" id="PTHR13347:SF1">
    <property type="entry name" value="HEAT REPEAT-CONTAINING PROTEIN 3"/>
    <property type="match status" value="1"/>
</dbReference>
<dbReference type="AlphaFoldDB" id="A0A7S2V006"/>
<comment type="similarity">
    <text evidence="1">Belongs to the nuclear import and ribosome assembly adapter family.</text>
</comment>
<accession>A0A7S2V006</accession>
<organism evidence="3">
    <name type="scientific">Fibrocapsa japonica</name>
    <dbReference type="NCBI Taxonomy" id="94617"/>
    <lineage>
        <taxon>Eukaryota</taxon>
        <taxon>Sar</taxon>
        <taxon>Stramenopiles</taxon>
        <taxon>Ochrophyta</taxon>
        <taxon>Raphidophyceae</taxon>
        <taxon>Chattonellales</taxon>
        <taxon>Chattonellaceae</taxon>
        <taxon>Fibrocapsa</taxon>
    </lineage>
</organism>